<evidence type="ECO:0000256" key="3">
    <source>
        <dbReference type="ARBA" id="ARBA00023163"/>
    </source>
</evidence>
<dbReference type="Proteomes" id="UP000594042">
    <property type="component" value="Chromosome"/>
</dbReference>
<sequence>MENTHKYLISSDRDLNWGIVVNTVGKAVIQSGYTMYPPDNGHPEEFYFNLRQGRVLETYQLLYIAYGQGSYYTTKEQKIDIKAGDILILKPGVWHSYSPDKKTGWHEYWIGFHGRNIDSRFTNNFFDSEQVLYHIGLRDDVVELYEQAIRVAHSERVAHQQYLAGIANLLLGMTMYYDRNQYFAESNLIEQINQAKIIMHEKILNPVTPEEIAREVNMSYSWFRKKFKEYTGFSPAQYIIELRIQRAKKLLANTDMSIKEIAYYLNFDNLSYFSQIFKKQVDYTPVSYRRTFRVDKKENIEN</sequence>
<evidence type="ECO:0000313" key="5">
    <source>
        <dbReference type="EMBL" id="BCI62590.1"/>
    </source>
</evidence>
<dbReference type="GO" id="GO:0043565">
    <property type="term" value="F:sequence-specific DNA binding"/>
    <property type="evidence" value="ECO:0007669"/>
    <property type="project" value="InterPro"/>
</dbReference>
<keyword evidence="6" id="KW-1185">Reference proteome</keyword>
<proteinExistence type="predicted"/>
<evidence type="ECO:0000256" key="2">
    <source>
        <dbReference type="ARBA" id="ARBA00023125"/>
    </source>
</evidence>
<accession>A0A7G1HSW7</accession>
<organism evidence="5 6">
    <name type="scientific">Coprobacter secundus subsp. similis</name>
    <dbReference type="NCBI Taxonomy" id="2751153"/>
    <lineage>
        <taxon>Bacteria</taxon>
        <taxon>Pseudomonadati</taxon>
        <taxon>Bacteroidota</taxon>
        <taxon>Bacteroidia</taxon>
        <taxon>Bacteroidales</taxon>
        <taxon>Barnesiellaceae</taxon>
        <taxon>Coprobacter</taxon>
    </lineage>
</organism>
<dbReference type="InterPro" id="IPR037923">
    <property type="entry name" value="HTH-like"/>
</dbReference>
<keyword evidence="2" id="KW-0238">DNA-binding</keyword>
<dbReference type="PROSITE" id="PS01124">
    <property type="entry name" value="HTH_ARAC_FAMILY_2"/>
    <property type="match status" value="1"/>
</dbReference>
<feature type="domain" description="HTH araC/xylS-type" evidence="4">
    <location>
        <begin position="193"/>
        <end position="291"/>
    </location>
</feature>
<dbReference type="PROSITE" id="PS00041">
    <property type="entry name" value="HTH_ARAC_FAMILY_1"/>
    <property type="match status" value="1"/>
</dbReference>
<dbReference type="KEGG" id="copr:Cop2CBH44_09430"/>
<dbReference type="AlphaFoldDB" id="A0A7G1HSW7"/>
<gene>
    <name evidence="5" type="ORF">Cop2CBH44_09430</name>
</gene>
<dbReference type="RefSeq" id="WP_021929406.1">
    <property type="nucleotide sequence ID" value="NZ_AP023322.1"/>
</dbReference>
<name>A0A7G1HSW7_9BACT</name>
<dbReference type="InterPro" id="IPR009057">
    <property type="entry name" value="Homeodomain-like_sf"/>
</dbReference>
<dbReference type="Gene3D" id="2.60.120.280">
    <property type="entry name" value="Regulatory protein AraC"/>
    <property type="match status" value="1"/>
</dbReference>
<dbReference type="Pfam" id="PF02311">
    <property type="entry name" value="AraC_binding"/>
    <property type="match status" value="1"/>
</dbReference>
<evidence type="ECO:0000259" key="4">
    <source>
        <dbReference type="PROSITE" id="PS01124"/>
    </source>
</evidence>
<dbReference type="Pfam" id="PF12833">
    <property type="entry name" value="HTH_18"/>
    <property type="match status" value="1"/>
</dbReference>
<evidence type="ECO:0000313" key="6">
    <source>
        <dbReference type="Proteomes" id="UP000594042"/>
    </source>
</evidence>
<keyword evidence="3" id="KW-0804">Transcription</keyword>
<dbReference type="PANTHER" id="PTHR43280:SF30">
    <property type="entry name" value="MMSAB OPERON REGULATORY PROTEIN"/>
    <property type="match status" value="1"/>
</dbReference>
<dbReference type="Gene3D" id="1.10.10.60">
    <property type="entry name" value="Homeodomain-like"/>
    <property type="match status" value="2"/>
</dbReference>
<reference evidence="6" key="1">
    <citation type="submission" date="2020-07" db="EMBL/GenBank/DDBJ databases">
        <title>Complete genome sequencing of Coprobacter sp. strain 2CBH44.</title>
        <authorList>
            <person name="Sakamoto M."/>
            <person name="Murakami T."/>
            <person name="Mori H."/>
        </authorList>
    </citation>
    <scope>NUCLEOTIDE SEQUENCE [LARGE SCALE GENOMIC DNA]</scope>
    <source>
        <strain evidence="6">2CBH44</strain>
    </source>
</reference>
<dbReference type="GO" id="GO:0003700">
    <property type="term" value="F:DNA-binding transcription factor activity"/>
    <property type="evidence" value="ECO:0007669"/>
    <property type="project" value="InterPro"/>
</dbReference>
<dbReference type="InterPro" id="IPR003313">
    <property type="entry name" value="AraC-bd"/>
</dbReference>
<evidence type="ECO:0000256" key="1">
    <source>
        <dbReference type="ARBA" id="ARBA00023015"/>
    </source>
</evidence>
<dbReference type="SUPFAM" id="SSF46689">
    <property type="entry name" value="Homeodomain-like"/>
    <property type="match status" value="2"/>
</dbReference>
<dbReference type="PANTHER" id="PTHR43280">
    <property type="entry name" value="ARAC-FAMILY TRANSCRIPTIONAL REGULATOR"/>
    <property type="match status" value="1"/>
</dbReference>
<dbReference type="EMBL" id="AP023322">
    <property type="protein sequence ID" value="BCI62590.1"/>
    <property type="molecule type" value="Genomic_DNA"/>
</dbReference>
<dbReference type="SUPFAM" id="SSF51215">
    <property type="entry name" value="Regulatory protein AraC"/>
    <property type="match status" value="1"/>
</dbReference>
<dbReference type="SMART" id="SM00342">
    <property type="entry name" value="HTH_ARAC"/>
    <property type="match status" value="1"/>
</dbReference>
<dbReference type="InterPro" id="IPR018060">
    <property type="entry name" value="HTH_AraC"/>
</dbReference>
<keyword evidence="1" id="KW-0805">Transcription regulation</keyword>
<dbReference type="InterPro" id="IPR018062">
    <property type="entry name" value="HTH_AraC-typ_CS"/>
</dbReference>
<protein>
    <submittedName>
        <fullName evidence="5">Transcriptional regulator</fullName>
    </submittedName>
</protein>